<name>A0A0A9FVY3_ARUDO</name>
<reference evidence="1" key="2">
    <citation type="journal article" date="2015" name="Data Brief">
        <title>Shoot transcriptome of the giant reed, Arundo donax.</title>
        <authorList>
            <person name="Barrero R.A."/>
            <person name="Guerrero F.D."/>
            <person name="Moolhuijzen P."/>
            <person name="Goolsby J.A."/>
            <person name="Tidwell J."/>
            <person name="Bellgard S.E."/>
            <person name="Bellgard M.I."/>
        </authorList>
    </citation>
    <scope>NUCLEOTIDE SEQUENCE</scope>
    <source>
        <tissue evidence="1">Shoot tissue taken approximately 20 cm above the soil surface</tissue>
    </source>
</reference>
<dbReference type="AlphaFoldDB" id="A0A0A9FVY3"/>
<proteinExistence type="predicted"/>
<reference evidence="1" key="1">
    <citation type="submission" date="2014-09" db="EMBL/GenBank/DDBJ databases">
        <authorList>
            <person name="Magalhaes I.L.F."/>
            <person name="Oliveira U."/>
            <person name="Santos F.R."/>
            <person name="Vidigal T.H.D.A."/>
            <person name="Brescovit A.D."/>
            <person name="Santos A.J."/>
        </authorList>
    </citation>
    <scope>NUCLEOTIDE SEQUENCE</scope>
    <source>
        <tissue evidence="1">Shoot tissue taken approximately 20 cm above the soil surface</tissue>
    </source>
</reference>
<protein>
    <submittedName>
        <fullName evidence="1">Uncharacterized protein</fullName>
    </submittedName>
</protein>
<dbReference type="EMBL" id="GBRH01180906">
    <property type="protein sequence ID" value="JAE16990.1"/>
    <property type="molecule type" value="Transcribed_RNA"/>
</dbReference>
<accession>A0A0A9FVY3</accession>
<organism evidence="1">
    <name type="scientific">Arundo donax</name>
    <name type="common">Giant reed</name>
    <name type="synonym">Donax arundinaceus</name>
    <dbReference type="NCBI Taxonomy" id="35708"/>
    <lineage>
        <taxon>Eukaryota</taxon>
        <taxon>Viridiplantae</taxon>
        <taxon>Streptophyta</taxon>
        <taxon>Embryophyta</taxon>
        <taxon>Tracheophyta</taxon>
        <taxon>Spermatophyta</taxon>
        <taxon>Magnoliopsida</taxon>
        <taxon>Liliopsida</taxon>
        <taxon>Poales</taxon>
        <taxon>Poaceae</taxon>
        <taxon>PACMAD clade</taxon>
        <taxon>Arundinoideae</taxon>
        <taxon>Arundineae</taxon>
        <taxon>Arundo</taxon>
    </lineage>
</organism>
<sequence>MCILMIQKTLFWSHISTKYFRVYI</sequence>
<evidence type="ECO:0000313" key="1">
    <source>
        <dbReference type="EMBL" id="JAE16990.1"/>
    </source>
</evidence>